<keyword evidence="2" id="KW-1185">Reference proteome</keyword>
<evidence type="ECO:0000313" key="2">
    <source>
        <dbReference type="Proteomes" id="UP000509570"/>
    </source>
</evidence>
<dbReference type="KEGG" id="vg:77953682"/>
<proteinExistence type="predicted"/>
<evidence type="ECO:0000313" key="1">
    <source>
        <dbReference type="EMBL" id="QIQ60843.1"/>
    </source>
</evidence>
<accession>A0A7D2LSC8</accession>
<sequence>MVKRTAGWRSRETVKGRLQAAL</sequence>
<dbReference type="Proteomes" id="UP000509570">
    <property type="component" value="Segment"/>
</dbReference>
<dbReference type="GeneID" id="77953682"/>
<protein>
    <submittedName>
        <fullName evidence="1">Uncharacterized protein</fullName>
    </submittedName>
</protein>
<dbReference type="RefSeq" id="YP_010677308.1">
    <property type="nucleotide sequence ID" value="NC_071019.1"/>
</dbReference>
<name>A0A7D2LSC8_9CAUD</name>
<organism evidence="1 2">
    <name type="scientific">Stenotrophomonas phage vB_SmaS_BUCT548</name>
    <dbReference type="NCBI Taxonomy" id="2712941"/>
    <lineage>
        <taxon>Viruses</taxon>
        <taxon>Duplodnaviria</taxon>
        <taxon>Heunggongvirae</taxon>
        <taxon>Uroviricota</taxon>
        <taxon>Caudoviricetes</taxon>
        <taxon>Beaumontvirinae</taxon>
        <taxon>Bixiavirus</taxon>
        <taxon>Bixiavirus BUCT548</taxon>
    </lineage>
</organism>
<reference evidence="1 2" key="1">
    <citation type="submission" date="2020-01" db="EMBL/GenBank/DDBJ databases">
        <authorList>
            <person name="Zhang W."/>
            <person name="Zhang R."/>
            <person name="Hu Y."/>
            <person name="Liu Y."/>
            <person name="Lin W."/>
            <person name="Wang L."/>
            <person name="Li J."/>
            <person name="An X."/>
            <person name="Song L."/>
            <person name="Fan H."/>
            <person name="Shi T."/>
            <person name="Liu H."/>
            <person name="Tong Y."/>
        </authorList>
    </citation>
    <scope>NUCLEOTIDE SEQUENCE [LARGE SCALE GENOMIC DNA]</scope>
</reference>
<dbReference type="EMBL" id="MN937349">
    <property type="protein sequence ID" value="QIQ60843.1"/>
    <property type="molecule type" value="Genomic_DNA"/>
</dbReference>